<dbReference type="InterPro" id="IPR011009">
    <property type="entry name" value="Kinase-like_dom_sf"/>
</dbReference>
<dbReference type="SUPFAM" id="SSF56112">
    <property type="entry name" value="Protein kinase-like (PK-like)"/>
    <property type="match status" value="1"/>
</dbReference>
<keyword evidence="1" id="KW-0472">Membrane</keyword>
<dbReference type="Pfam" id="PF00069">
    <property type="entry name" value="Pkinase"/>
    <property type="match status" value="1"/>
</dbReference>
<dbReference type="SMART" id="SM00220">
    <property type="entry name" value="S_TKc"/>
    <property type="match status" value="1"/>
</dbReference>
<proteinExistence type="predicted"/>
<evidence type="ECO:0000313" key="3">
    <source>
        <dbReference type="EMBL" id="CAD8419535.1"/>
    </source>
</evidence>
<dbReference type="AlphaFoldDB" id="A0A7S0CED2"/>
<feature type="domain" description="Protein kinase" evidence="2">
    <location>
        <begin position="1"/>
        <end position="190"/>
    </location>
</feature>
<dbReference type="GO" id="GO:0004672">
    <property type="term" value="F:protein kinase activity"/>
    <property type="evidence" value="ECO:0007669"/>
    <property type="project" value="InterPro"/>
</dbReference>
<accession>A0A7S0CED2</accession>
<keyword evidence="1" id="KW-1133">Transmembrane helix</keyword>
<evidence type="ECO:0000256" key="1">
    <source>
        <dbReference type="SAM" id="Phobius"/>
    </source>
</evidence>
<dbReference type="GO" id="GO:0007165">
    <property type="term" value="P:signal transduction"/>
    <property type="evidence" value="ECO:0007669"/>
    <property type="project" value="TreeGrafter"/>
</dbReference>
<reference evidence="3" key="1">
    <citation type="submission" date="2021-01" db="EMBL/GenBank/DDBJ databases">
        <authorList>
            <person name="Corre E."/>
            <person name="Pelletier E."/>
            <person name="Niang G."/>
            <person name="Scheremetjew M."/>
            <person name="Finn R."/>
            <person name="Kale V."/>
            <person name="Holt S."/>
            <person name="Cochrane G."/>
            <person name="Meng A."/>
            <person name="Brown T."/>
            <person name="Cohen L."/>
        </authorList>
    </citation>
    <scope>NUCLEOTIDE SEQUENCE</scope>
    <source>
        <strain evidence="3">CCAP1064/1</strain>
    </source>
</reference>
<name>A0A7S0CED2_9STRA</name>
<dbReference type="PROSITE" id="PS50011">
    <property type="entry name" value="PROTEIN_KINASE_DOM"/>
    <property type="match status" value="1"/>
</dbReference>
<protein>
    <recommendedName>
        <fullName evidence="2">Protein kinase domain-containing protein</fullName>
    </recommendedName>
</protein>
<dbReference type="PANTHER" id="PTHR23257:SF958">
    <property type="entry name" value="SERINE_THREONINE-PROTEIN KINASE WNK4"/>
    <property type="match status" value="1"/>
</dbReference>
<organism evidence="3">
    <name type="scientific">Proboscia inermis</name>
    <dbReference type="NCBI Taxonomy" id="420281"/>
    <lineage>
        <taxon>Eukaryota</taxon>
        <taxon>Sar</taxon>
        <taxon>Stramenopiles</taxon>
        <taxon>Ochrophyta</taxon>
        <taxon>Bacillariophyta</taxon>
        <taxon>Coscinodiscophyceae</taxon>
        <taxon>Rhizosoleniophycidae</taxon>
        <taxon>Rhizosoleniales</taxon>
        <taxon>Rhizosoleniaceae</taxon>
        <taxon>Proboscia</taxon>
    </lineage>
</organism>
<dbReference type="GO" id="GO:0005524">
    <property type="term" value="F:ATP binding"/>
    <property type="evidence" value="ECO:0007669"/>
    <property type="project" value="InterPro"/>
</dbReference>
<dbReference type="PANTHER" id="PTHR23257">
    <property type="entry name" value="SERINE-THREONINE PROTEIN KINASE"/>
    <property type="match status" value="1"/>
</dbReference>
<dbReference type="EMBL" id="HBEL01033348">
    <property type="protein sequence ID" value="CAD8419535.1"/>
    <property type="molecule type" value="Transcribed_RNA"/>
</dbReference>
<feature type="transmembrane region" description="Helical" evidence="1">
    <location>
        <begin position="34"/>
        <end position="51"/>
    </location>
</feature>
<sequence>MQVSFRDFVPVWSALLIIHIYIYILFCGNSLDQLNNLVLLFFFCSIIYRDLKPENIGYDVRGVLKIFDFGLAQELRPKEMFEDGTYELTGFTGTIRYMPPEVAQSQRYNSTVDVYSFSILLWEMLSLKQPFADFTCRMHNQLVVMRNVRPVVPDIWGSRINNLLTNCWSPVLNKRMPFEDICTCLSEETYSCHDDSICDDMGDCNSSTHGNGR</sequence>
<evidence type="ECO:0000259" key="2">
    <source>
        <dbReference type="PROSITE" id="PS50011"/>
    </source>
</evidence>
<gene>
    <name evidence="3" type="ORF">PINE0816_LOCUS15670</name>
</gene>
<dbReference type="Gene3D" id="1.10.510.10">
    <property type="entry name" value="Transferase(Phosphotransferase) domain 1"/>
    <property type="match status" value="1"/>
</dbReference>
<dbReference type="InterPro" id="IPR000719">
    <property type="entry name" value="Prot_kinase_dom"/>
</dbReference>
<dbReference type="GO" id="GO:0005737">
    <property type="term" value="C:cytoplasm"/>
    <property type="evidence" value="ECO:0007669"/>
    <property type="project" value="TreeGrafter"/>
</dbReference>
<keyword evidence="1" id="KW-0812">Transmembrane</keyword>
<feature type="transmembrane region" description="Helical" evidence="1">
    <location>
        <begin position="7"/>
        <end position="28"/>
    </location>
</feature>
<dbReference type="InterPro" id="IPR050167">
    <property type="entry name" value="Ser_Thr_protein_kinase"/>
</dbReference>